<accession>A0A1Z5R6H8</accession>
<sequence length="249" mass="27781">MEDDDATTESAVVQCSISSSRAAAADPVADSSSTGYTELEKEVFGRLLEKGIPEVVSDPASFGKQLHRHFQRLPMSYAIDVNVDNAEDVLLHRRILDECADPDKRPVFHVRFLHVHCIPGPVVDSQDNTWGSLTATSSRDVGILHLHEIIVSTMDRPKLLSQLSALLSEVGLNIREAHVFSTSDGFSLHIFVVDGWHTEMVCCSVSRRQQHTIMGLFQEDILALVVHQRRTKEVDDSCTTYIGNKREFL</sequence>
<feature type="domain" description="ACT" evidence="2">
    <location>
        <begin position="148"/>
        <end position="233"/>
    </location>
</feature>
<keyword evidence="1" id="KW-0378">Hydrolase</keyword>
<dbReference type="STRING" id="4558.A0A1Z5R6H8"/>
<organism evidence="3 4">
    <name type="scientific">Sorghum bicolor</name>
    <name type="common">Sorghum</name>
    <name type="synonym">Sorghum vulgare</name>
    <dbReference type="NCBI Taxonomy" id="4558"/>
    <lineage>
        <taxon>Eukaryota</taxon>
        <taxon>Viridiplantae</taxon>
        <taxon>Streptophyta</taxon>
        <taxon>Embryophyta</taxon>
        <taxon>Tracheophyta</taxon>
        <taxon>Spermatophyta</taxon>
        <taxon>Magnoliopsida</taxon>
        <taxon>Liliopsida</taxon>
        <taxon>Poales</taxon>
        <taxon>Poaceae</taxon>
        <taxon>PACMAD clade</taxon>
        <taxon>Panicoideae</taxon>
        <taxon>Andropogonodae</taxon>
        <taxon>Andropogoneae</taxon>
        <taxon>Sorghinae</taxon>
        <taxon>Sorghum</taxon>
    </lineage>
</organism>
<evidence type="ECO:0000259" key="2">
    <source>
        <dbReference type="PROSITE" id="PS51671"/>
    </source>
</evidence>
<dbReference type="AlphaFoldDB" id="A0A1Z5R6H8"/>
<name>A0A1Z5R6H8_SORBI</name>
<dbReference type="GO" id="GO:0016787">
    <property type="term" value="F:hydrolase activity"/>
    <property type="evidence" value="ECO:0007669"/>
    <property type="project" value="UniProtKB-KW"/>
</dbReference>
<dbReference type="ExpressionAtlas" id="A0A1Z5R6H8">
    <property type="expression patterns" value="differential"/>
</dbReference>
<evidence type="ECO:0000313" key="4">
    <source>
        <dbReference type="Proteomes" id="UP000000768"/>
    </source>
</evidence>
<reference evidence="3 4" key="1">
    <citation type="journal article" date="2009" name="Nature">
        <title>The Sorghum bicolor genome and the diversification of grasses.</title>
        <authorList>
            <person name="Paterson A.H."/>
            <person name="Bowers J.E."/>
            <person name="Bruggmann R."/>
            <person name="Dubchak I."/>
            <person name="Grimwood J."/>
            <person name="Gundlach H."/>
            <person name="Haberer G."/>
            <person name="Hellsten U."/>
            <person name="Mitros T."/>
            <person name="Poliakov A."/>
            <person name="Schmutz J."/>
            <person name="Spannagl M."/>
            <person name="Tang H."/>
            <person name="Wang X."/>
            <person name="Wicker T."/>
            <person name="Bharti A.K."/>
            <person name="Chapman J."/>
            <person name="Feltus F.A."/>
            <person name="Gowik U."/>
            <person name="Grigoriev I.V."/>
            <person name="Lyons E."/>
            <person name="Maher C.A."/>
            <person name="Martis M."/>
            <person name="Narechania A."/>
            <person name="Otillar R.P."/>
            <person name="Penning B.W."/>
            <person name="Salamov A.A."/>
            <person name="Wang Y."/>
            <person name="Zhang L."/>
            <person name="Carpita N.C."/>
            <person name="Freeling M."/>
            <person name="Gingle A.R."/>
            <person name="Hash C.T."/>
            <person name="Keller B."/>
            <person name="Klein P."/>
            <person name="Kresovich S."/>
            <person name="McCann M.C."/>
            <person name="Ming R."/>
            <person name="Peterson D.G."/>
            <person name="Mehboob-ur-Rahman"/>
            <person name="Ware D."/>
            <person name="Westhoff P."/>
            <person name="Mayer K.F."/>
            <person name="Messing J."/>
            <person name="Rokhsar D.S."/>
        </authorList>
    </citation>
    <scope>NUCLEOTIDE SEQUENCE [LARGE SCALE GENOMIC DNA]</scope>
    <source>
        <strain evidence="4">cv. BTx623</strain>
    </source>
</reference>
<dbReference type="PROSITE" id="PS51671">
    <property type="entry name" value="ACT"/>
    <property type="match status" value="1"/>
</dbReference>
<dbReference type="PANTHER" id="PTHR47320">
    <property type="entry name" value="BIFUNCTIONAL URIDYLYLTRANSFERASE/URIDYLYL-REMOVING ENZYME"/>
    <property type="match status" value="1"/>
</dbReference>
<dbReference type="EMBL" id="CM000767">
    <property type="protein sequence ID" value="OQU79374.1"/>
    <property type="molecule type" value="Genomic_DNA"/>
</dbReference>
<dbReference type="InParanoid" id="A0A1Z5R6H8"/>
<keyword evidence="4" id="KW-1185">Reference proteome</keyword>
<evidence type="ECO:0000313" key="3">
    <source>
        <dbReference type="EMBL" id="OQU79374.1"/>
    </source>
</evidence>
<dbReference type="PANTHER" id="PTHR47320:SF1">
    <property type="entry name" value="BIFUNCTIONAL URIDYLYLTRANSFERASE_URIDYLYL-REMOVING ENZYME"/>
    <property type="match status" value="1"/>
</dbReference>
<protein>
    <recommendedName>
        <fullName evidence="2">ACT domain-containing protein</fullName>
    </recommendedName>
</protein>
<reference evidence="4" key="2">
    <citation type="journal article" date="2018" name="Plant J.">
        <title>The Sorghum bicolor reference genome: improved assembly, gene annotations, a transcriptome atlas, and signatures of genome organization.</title>
        <authorList>
            <person name="McCormick R.F."/>
            <person name="Truong S.K."/>
            <person name="Sreedasyam A."/>
            <person name="Jenkins J."/>
            <person name="Shu S."/>
            <person name="Sims D."/>
            <person name="Kennedy M."/>
            <person name="Amirebrahimi M."/>
            <person name="Weers B.D."/>
            <person name="McKinley B."/>
            <person name="Mattison A."/>
            <person name="Morishige D.T."/>
            <person name="Grimwood J."/>
            <person name="Schmutz J."/>
            <person name="Mullet J.E."/>
        </authorList>
    </citation>
    <scope>NUCLEOTIDE SEQUENCE [LARGE SCALE GENOMIC DNA]</scope>
    <source>
        <strain evidence="4">cv. BTx623</strain>
    </source>
</reference>
<dbReference type="InterPro" id="IPR010043">
    <property type="entry name" value="UTase/UR"/>
</dbReference>
<dbReference type="Gramene" id="OQU79374">
    <property type="protein sequence ID" value="OQU79374"/>
    <property type="gene ID" value="SORBI_3008G135401"/>
</dbReference>
<proteinExistence type="predicted"/>
<gene>
    <name evidence="3" type="ORF">SORBI_3008G135401</name>
</gene>
<dbReference type="Pfam" id="PF01842">
    <property type="entry name" value="ACT"/>
    <property type="match status" value="1"/>
</dbReference>
<dbReference type="GO" id="GO:0008773">
    <property type="term" value="F:[protein-PII] uridylyltransferase activity"/>
    <property type="evidence" value="ECO:0007669"/>
    <property type="project" value="InterPro"/>
</dbReference>
<dbReference type="FunCoup" id="A0A1Z5R6H8">
    <property type="interactions" value="2"/>
</dbReference>
<dbReference type="InterPro" id="IPR045865">
    <property type="entry name" value="ACT-like_dom_sf"/>
</dbReference>
<dbReference type="Proteomes" id="UP000000768">
    <property type="component" value="Chromosome 8"/>
</dbReference>
<dbReference type="InterPro" id="IPR002912">
    <property type="entry name" value="ACT_dom"/>
</dbReference>
<dbReference type="SUPFAM" id="SSF55021">
    <property type="entry name" value="ACT-like"/>
    <property type="match status" value="1"/>
</dbReference>
<evidence type="ECO:0000256" key="1">
    <source>
        <dbReference type="ARBA" id="ARBA00022801"/>
    </source>
</evidence>